<dbReference type="InterPro" id="IPR029033">
    <property type="entry name" value="His_PPase_superfam"/>
</dbReference>
<organism evidence="2 3">
    <name type="scientific">Methylobacterium planeticum</name>
    <dbReference type="NCBI Taxonomy" id="2615211"/>
    <lineage>
        <taxon>Bacteria</taxon>
        <taxon>Pseudomonadati</taxon>
        <taxon>Pseudomonadota</taxon>
        <taxon>Alphaproteobacteria</taxon>
        <taxon>Hyphomicrobiales</taxon>
        <taxon>Methylobacteriaceae</taxon>
        <taxon>Methylobacterium</taxon>
    </lineage>
</organism>
<dbReference type="Gene3D" id="3.40.50.1240">
    <property type="entry name" value="Phosphoglycerate mutase-like"/>
    <property type="match status" value="1"/>
</dbReference>
<dbReference type="SMART" id="SM00855">
    <property type="entry name" value="PGAM"/>
    <property type="match status" value="1"/>
</dbReference>
<dbReference type="RefSeq" id="WP_150962331.1">
    <property type="nucleotide sequence ID" value="NZ_VZZJ01000004.1"/>
</dbReference>
<name>A0A6N6MXE8_9HYPH</name>
<keyword evidence="3" id="KW-1185">Reference proteome</keyword>
<dbReference type="SUPFAM" id="SSF53254">
    <property type="entry name" value="Phosphoglycerate mutase-like"/>
    <property type="match status" value="1"/>
</dbReference>
<protein>
    <submittedName>
        <fullName evidence="2">Histidine phosphatase family protein</fullName>
    </submittedName>
</protein>
<dbReference type="AlphaFoldDB" id="A0A6N6MXE8"/>
<dbReference type="EMBL" id="VZZJ01000004">
    <property type="protein sequence ID" value="KAB1074690.1"/>
    <property type="molecule type" value="Genomic_DNA"/>
</dbReference>
<accession>A0A6N6MXE8</accession>
<evidence type="ECO:0000313" key="2">
    <source>
        <dbReference type="EMBL" id="KAB1074690.1"/>
    </source>
</evidence>
<gene>
    <name evidence="2" type="ORF">F6X51_06050</name>
</gene>
<dbReference type="PANTHER" id="PTHR47623:SF1">
    <property type="entry name" value="OS09G0287300 PROTEIN"/>
    <property type="match status" value="1"/>
</dbReference>
<dbReference type="PANTHER" id="PTHR47623">
    <property type="entry name" value="OS09G0287300 PROTEIN"/>
    <property type="match status" value="1"/>
</dbReference>
<dbReference type="Proteomes" id="UP000441523">
    <property type="component" value="Unassembled WGS sequence"/>
</dbReference>
<dbReference type="InterPro" id="IPR013078">
    <property type="entry name" value="His_Pase_superF_clade-1"/>
</dbReference>
<feature type="region of interest" description="Disordered" evidence="1">
    <location>
        <begin position="164"/>
        <end position="189"/>
    </location>
</feature>
<comment type="caution">
    <text evidence="2">The sequence shown here is derived from an EMBL/GenBank/DDBJ whole genome shotgun (WGS) entry which is preliminary data.</text>
</comment>
<evidence type="ECO:0000256" key="1">
    <source>
        <dbReference type="SAM" id="MobiDB-lite"/>
    </source>
</evidence>
<proteinExistence type="predicted"/>
<feature type="compositionally biased region" description="Basic and acidic residues" evidence="1">
    <location>
        <begin position="164"/>
        <end position="174"/>
    </location>
</feature>
<sequence length="189" mass="20194">MRRLILLRHAKSDRPAGVADLERPLNPRGREAAPRMGAYLAAEGLVPDHVVVSPARRTRETWDLVEGALGAIPHASVDAVYEAPASALHRVLRETPAEARSLLLVGHNPGLQDLALKLVRSGPREAMARLRTGFPTAALAVIDFEAAAWSEIGWGEGRLERFVTPKDLGDRDSGGQDSGGQDSGGDDAT</sequence>
<reference evidence="2 3" key="1">
    <citation type="submission" date="2019-09" db="EMBL/GenBank/DDBJ databases">
        <title>YIM 132548 draft genome.</title>
        <authorList>
            <person name="Jiang L."/>
        </authorList>
    </citation>
    <scope>NUCLEOTIDE SEQUENCE [LARGE SCALE GENOMIC DNA]</scope>
    <source>
        <strain evidence="2 3">YIM 132548</strain>
    </source>
</reference>
<evidence type="ECO:0000313" key="3">
    <source>
        <dbReference type="Proteomes" id="UP000441523"/>
    </source>
</evidence>
<dbReference type="Pfam" id="PF00300">
    <property type="entry name" value="His_Phos_1"/>
    <property type="match status" value="1"/>
</dbReference>
<dbReference type="CDD" id="cd07067">
    <property type="entry name" value="HP_PGM_like"/>
    <property type="match status" value="1"/>
</dbReference>